<reference evidence="1" key="1">
    <citation type="submission" date="2014-11" db="EMBL/GenBank/DDBJ databases">
        <authorList>
            <person name="Amaro Gonzalez C."/>
        </authorList>
    </citation>
    <scope>NUCLEOTIDE SEQUENCE</scope>
</reference>
<protein>
    <submittedName>
        <fullName evidence="1">Uncharacterized protein</fullName>
    </submittedName>
</protein>
<name>A0A0E9QAB1_ANGAN</name>
<evidence type="ECO:0000313" key="1">
    <source>
        <dbReference type="EMBL" id="JAH13053.1"/>
    </source>
</evidence>
<dbReference type="EMBL" id="GBXM01095524">
    <property type="protein sequence ID" value="JAH13053.1"/>
    <property type="molecule type" value="Transcribed_RNA"/>
</dbReference>
<organism evidence="1">
    <name type="scientific">Anguilla anguilla</name>
    <name type="common">European freshwater eel</name>
    <name type="synonym">Muraena anguilla</name>
    <dbReference type="NCBI Taxonomy" id="7936"/>
    <lineage>
        <taxon>Eukaryota</taxon>
        <taxon>Metazoa</taxon>
        <taxon>Chordata</taxon>
        <taxon>Craniata</taxon>
        <taxon>Vertebrata</taxon>
        <taxon>Euteleostomi</taxon>
        <taxon>Actinopterygii</taxon>
        <taxon>Neopterygii</taxon>
        <taxon>Teleostei</taxon>
        <taxon>Anguilliformes</taxon>
        <taxon>Anguillidae</taxon>
        <taxon>Anguilla</taxon>
    </lineage>
</organism>
<reference evidence="1" key="2">
    <citation type="journal article" date="2015" name="Fish Shellfish Immunol.">
        <title>Early steps in the European eel (Anguilla anguilla)-Vibrio vulnificus interaction in the gills: Role of the RtxA13 toxin.</title>
        <authorList>
            <person name="Callol A."/>
            <person name="Pajuelo D."/>
            <person name="Ebbesson L."/>
            <person name="Teles M."/>
            <person name="MacKenzie S."/>
            <person name="Amaro C."/>
        </authorList>
    </citation>
    <scope>NUCLEOTIDE SEQUENCE</scope>
</reference>
<sequence>MVEFFMWAMVQGCCLRIVTARLVTYLDQLVHNFQTIHY</sequence>
<accession>A0A0E9QAB1</accession>
<dbReference type="AlphaFoldDB" id="A0A0E9QAB1"/>
<proteinExistence type="predicted"/>